<dbReference type="SUPFAM" id="SSF46785">
    <property type="entry name" value="Winged helix' DNA-binding domain"/>
    <property type="match status" value="1"/>
</dbReference>
<sequence>MTRLMVLGLLMAKPMTGYDIQQIMQQSQTDRWANILPGSIYHALKKMEKEALVEIDSIQQQGNRTKAIYQITDKGKEEFQQLLKESLQVQSVHLPTDLYTGLSFVSFLPKDEVVKSLSVHQKELQEQLEIHRQGKEIKEQVMEIDKVTELTFDNIFKQYELQLQFVQSLLDYYQQ</sequence>
<organism evidence="3 4">
    <name type="scientific">Bacillus carboniphilus</name>
    <dbReference type="NCBI Taxonomy" id="86663"/>
    <lineage>
        <taxon>Bacteria</taxon>
        <taxon>Bacillati</taxon>
        <taxon>Bacillota</taxon>
        <taxon>Bacilli</taxon>
        <taxon>Bacillales</taxon>
        <taxon>Bacillaceae</taxon>
        <taxon>Bacillus</taxon>
    </lineage>
</organism>
<dbReference type="InterPro" id="IPR005149">
    <property type="entry name" value="Tscrpt_reg_PadR_N"/>
</dbReference>
<keyword evidence="4" id="KW-1185">Reference proteome</keyword>
<accession>A0ABY9JVY3</accession>
<dbReference type="EMBL" id="CP129013">
    <property type="protein sequence ID" value="WLR41795.1"/>
    <property type="molecule type" value="Genomic_DNA"/>
</dbReference>
<dbReference type="PANTHER" id="PTHR43252">
    <property type="entry name" value="TRANSCRIPTIONAL REGULATOR YQJI"/>
    <property type="match status" value="1"/>
</dbReference>
<gene>
    <name evidence="3" type="ORF">LC087_13185</name>
</gene>
<proteinExistence type="predicted"/>
<protein>
    <submittedName>
        <fullName evidence="3">PadR family transcriptional regulator</fullName>
    </submittedName>
</protein>
<evidence type="ECO:0000259" key="2">
    <source>
        <dbReference type="Pfam" id="PF03551"/>
    </source>
</evidence>
<dbReference type="InterPro" id="IPR036388">
    <property type="entry name" value="WH-like_DNA-bd_sf"/>
</dbReference>
<dbReference type="CDD" id="cd00090">
    <property type="entry name" value="HTH_ARSR"/>
    <property type="match status" value="1"/>
</dbReference>
<dbReference type="Gene3D" id="1.10.10.10">
    <property type="entry name" value="Winged helix-like DNA-binding domain superfamily/Winged helix DNA-binding domain"/>
    <property type="match status" value="1"/>
</dbReference>
<evidence type="ECO:0000313" key="4">
    <source>
        <dbReference type="Proteomes" id="UP001197974"/>
    </source>
</evidence>
<evidence type="ECO:0000313" key="3">
    <source>
        <dbReference type="EMBL" id="WLR41795.1"/>
    </source>
</evidence>
<dbReference type="RefSeq" id="WP_226541293.1">
    <property type="nucleotide sequence ID" value="NZ_CP129013.1"/>
</dbReference>
<feature type="domain" description="Transcription regulator PadR N-terminal" evidence="2">
    <location>
        <begin position="6"/>
        <end position="80"/>
    </location>
</feature>
<dbReference type="Proteomes" id="UP001197974">
    <property type="component" value="Chromosome"/>
</dbReference>
<name>A0ABY9JVY3_9BACI</name>
<reference evidence="3 4" key="1">
    <citation type="submission" date="2023-06" db="EMBL/GenBank/DDBJ databases">
        <title>Five Gram-positive bacteria isolated from mangrove sediments in Shenzhen, Guangdong, China.</title>
        <authorList>
            <person name="Yu S."/>
            <person name="Zheng W."/>
            <person name="Huang Y."/>
        </authorList>
    </citation>
    <scope>NUCLEOTIDE SEQUENCE [LARGE SCALE GENOMIC DNA]</scope>
    <source>
        <strain evidence="3 4">SaN35-3</strain>
    </source>
</reference>
<keyword evidence="1" id="KW-0238">DNA-binding</keyword>
<dbReference type="Pfam" id="PF03551">
    <property type="entry name" value="PadR"/>
    <property type="match status" value="1"/>
</dbReference>
<dbReference type="InterPro" id="IPR011991">
    <property type="entry name" value="ArsR-like_HTH"/>
</dbReference>
<dbReference type="PANTHER" id="PTHR43252:SF2">
    <property type="entry name" value="TRANSCRIPTION REGULATOR, PADR-LIKE FAMILY"/>
    <property type="match status" value="1"/>
</dbReference>
<dbReference type="InterPro" id="IPR036390">
    <property type="entry name" value="WH_DNA-bd_sf"/>
</dbReference>
<evidence type="ECO:0000256" key="1">
    <source>
        <dbReference type="ARBA" id="ARBA00023125"/>
    </source>
</evidence>